<evidence type="ECO:0000256" key="1">
    <source>
        <dbReference type="SAM" id="MobiDB-lite"/>
    </source>
</evidence>
<sequence length="174" mass="18119">MELRAGGGGVPRPAATGVHAASSNGRGGSYDYDALVPPSFVRTNGSDRSTRSASARNKMRTIAEATGVTFSSIENEATIQDGRCIGWPCRSSASIDVACVDTGVCVTTVKFGRYKSHADEDGRAAAVDGCGLNRVQGINSSKIAPNKHLAVFWFMAENIGPVWQGDSCGCGCAQ</sequence>
<keyword evidence="3" id="KW-1185">Reference proteome</keyword>
<dbReference type="HOGENOM" id="CLU_1542516_0_0_1"/>
<feature type="compositionally biased region" description="Gly residues" evidence="1">
    <location>
        <begin position="1"/>
        <end position="10"/>
    </location>
</feature>
<proteinExistence type="predicted"/>
<protein>
    <submittedName>
        <fullName evidence="2">Uncharacterized protein</fullName>
    </submittedName>
</protein>
<dbReference type="Proteomes" id="UP000008021">
    <property type="component" value="Chromosome 7"/>
</dbReference>
<organism evidence="2">
    <name type="scientific">Oryza meridionalis</name>
    <dbReference type="NCBI Taxonomy" id="40149"/>
    <lineage>
        <taxon>Eukaryota</taxon>
        <taxon>Viridiplantae</taxon>
        <taxon>Streptophyta</taxon>
        <taxon>Embryophyta</taxon>
        <taxon>Tracheophyta</taxon>
        <taxon>Spermatophyta</taxon>
        <taxon>Magnoliopsida</taxon>
        <taxon>Liliopsida</taxon>
        <taxon>Poales</taxon>
        <taxon>Poaceae</taxon>
        <taxon>BOP clade</taxon>
        <taxon>Oryzoideae</taxon>
        <taxon>Oryzeae</taxon>
        <taxon>Oryzinae</taxon>
        <taxon>Oryza</taxon>
    </lineage>
</organism>
<evidence type="ECO:0000313" key="2">
    <source>
        <dbReference type="EnsemblPlants" id="OMERI07G03070.1"/>
    </source>
</evidence>
<dbReference type="Gramene" id="OMERI07G03070.1">
    <property type="protein sequence ID" value="OMERI07G03070.1"/>
    <property type="gene ID" value="OMERI07G03070"/>
</dbReference>
<accession>A0A0E0E7Y8</accession>
<reference evidence="2" key="2">
    <citation type="submission" date="2018-05" db="EMBL/GenBank/DDBJ databases">
        <title>OmerRS3 (Oryza meridionalis Reference Sequence Version 3).</title>
        <authorList>
            <person name="Zhang J."/>
            <person name="Kudrna D."/>
            <person name="Lee S."/>
            <person name="Talag J."/>
            <person name="Welchert J."/>
            <person name="Wing R.A."/>
        </authorList>
    </citation>
    <scope>NUCLEOTIDE SEQUENCE [LARGE SCALE GENOMIC DNA]</scope>
    <source>
        <strain evidence="2">cv. OR44</strain>
    </source>
</reference>
<reference evidence="2" key="1">
    <citation type="submission" date="2015-04" db="UniProtKB">
        <authorList>
            <consortium name="EnsemblPlants"/>
        </authorList>
    </citation>
    <scope>IDENTIFICATION</scope>
</reference>
<evidence type="ECO:0000313" key="3">
    <source>
        <dbReference type="Proteomes" id="UP000008021"/>
    </source>
</evidence>
<name>A0A0E0E7Y8_9ORYZ</name>
<dbReference type="EnsemblPlants" id="OMERI07G03070.1">
    <property type="protein sequence ID" value="OMERI07G03070.1"/>
    <property type="gene ID" value="OMERI07G03070"/>
</dbReference>
<dbReference type="STRING" id="40149.A0A0E0E7Y8"/>
<dbReference type="AlphaFoldDB" id="A0A0E0E7Y8"/>
<feature type="region of interest" description="Disordered" evidence="1">
    <location>
        <begin position="1"/>
        <end position="24"/>
    </location>
</feature>